<keyword evidence="2" id="KW-1185">Reference proteome</keyword>
<gene>
    <name evidence="1" type="ORF">QTP81_13925</name>
</gene>
<name>A0ABT7SZT7_9ALTE</name>
<protein>
    <recommendedName>
        <fullName evidence="3">DUF904 domain-containing protein</fullName>
    </recommendedName>
</protein>
<evidence type="ECO:0000313" key="1">
    <source>
        <dbReference type="EMBL" id="MDM7861695.1"/>
    </source>
</evidence>
<organism evidence="1 2">
    <name type="scientific">Alteromonas arenosi</name>
    <dbReference type="NCBI Taxonomy" id="3055817"/>
    <lineage>
        <taxon>Bacteria</taxon>
        <taxon>Pseudomonadati</taxon>
        <taxon>Pseudomonadota</taxon>
        <taxon>Gammaproteobacteria</taxon>
        <taxon>Alteromonadales</taxon>
        <taxon>Alteromonadaceae</taxon>
        <taxon>Alteromonas/Salinimonas group</taxon>
        <taxon>Alteromonas</taxon>
    </lineage>
</organism>
<dbReference type="RefSeq" id="WP_289366348.1">
    <property type="nucleotide sequence ID" value="NZ_JAUCBP010000012.1"/>
</dbReference>
<evidence type="ECO:0000313" key="2">
    <source>
        <dbReference type="Proteomes" id="UP001234343"/>
    </source>
</evidence>
<comment type="caution">
    <text evidence="1">The sequence shown here is derived from an EMBL/GenBank/DDBJ whole genome shotgun (WGS) entry which is preliminary data.</text>
</comment>
<reference evidence="1 2" key="1">
    <citation type="submission" date="2023-06" db="EMBL/GenBank/DDBJ databases">
        <title>Alteromonas sp. ASW11-36 isolated from intertidal sand.</title>
        <authorList>
            <person name="Li Y."/>
        </authorList>
    </citation>
    <scope>NUCLEOTIDE SEQUENCE [LARGE SCALE GENOMIC DNA]</scope>
    <source>
        <strain evidence="1 2">ASW11-36</strain>
    </source>
</reference>
<evidence type="ECO:0008006" key="3">
    <source>
        <dbReference type="Google" id="ProtNLM"/>
    </source>
</evidence>
<dbReference type="EMBL" id="JAUCBP010000012">
    <property type="protein sequence ID" value="MDM7861695.1"/>
    <property type="molecule type" value="Genomic_DNA"/>
</dbReference>
<accession>A0ABT7SZT7</accession>
<proteinExistence type="predicted"/>
<dbReference type="Proteomes" id="UP001234343">
    <property type="component" value="Unassembled WGS sequence"/>
</dbReference>
<sequence length="54" mass="6233">MEQQISKVQVSRESLQQQLKEVSDSLLNFSVSKSEAEQLKIQLQSLLSRLNETR</sequence>